<comment type="caution">
    <text evidence="3">The sequence shown here is derived from an EMBL/GenBank/DDBJ whole genome shotgun (WGS) entry which is preliminary data.</text>
</comment>
<dbReference type="InterPro" id="IPR036908">
    <property type="entry name" value="RlpA-like_sf"/>
</dbReference>
<name>A0A176RSS0_9GAMM</name>
<protein>
    <submittedName>
        <fullName evidence="3">Rare lipoprotein a</fullName>
    </submittedName>
</protein>
<reference evidence="3 4" key="1">
    <citation type="submission" date="2016-05" db="EMBL/GenBank/DDBJ databases">
        <title>Single-cell genome of chain-forming Candidatus Thiomargarita nelsonii and comparison to other large sulfur-oxidizing bacteria.</title>
        <authorList>
            <person name="Winkel M."/>
            <person name="Salman V."/>
            <person name="Woyke T."/>
            <person name="Schulz-Vogt H."/>
            <person name="Richter M."/>
            <person name="Flood B."/>
            <person name="Bailey J."/>
            <person name="Amann R."/>
            <person name="Mussmann M."/>
        </authorList>
    </citation>
    <scope>NUCLEOTIDE SEQUENCE [LARGE SCALE GENOMIC DNA]</scope>
    <source>
        <strain evidence="3 4">THI036</strain>
    </source>
</reference>
<dbReference type="PANTHER" id="PTHR34183">
    <property type="entry name" value="ENDOLYTIC PEPTIDOGLYCAN TRANSGLYCOSYLASE RLPA"/>
    <property type="match status" value="1"/>
</dbReference>
<keyword evidence="1" id="KW-0732">Signal</keyword>
<keyword evidence="4" id="KW-1185">Reference proteome</keyword>
<dbReference type="SUPFAM" id="SSF50685">
    <property type="entry name" value="Barwin-like endoglucanases"/>
    <property type="match status" value="1"/>
</dbReference>
<feature type="chain" id="PRO_5008048909" evidence="1">
    <location>
        <begin position="25"/>
        <end position="197"/>
    </location>
</feature>
<evidence type="ECO:0000313" key="3">
    <source>
        <dbReference type="EMBL" id="OAD18769.1"/>
    </source>
</evidence>
<feature type="domain" description="RlpA-like protein double-psi beta-barrel" evidence="2">
    <location>
        <begin position="106"/>
        <end position="185"/>
    </location>
</feature>
<sequence>MNKPSNISLIAVSLIGLAACTVVSHDNATDTQTTQLLSQTLKKTSAPLVVPPSQQEIVGPVDSVAQETEVLPVALPLSSQTLKKTPLKKTLVVSPSQQEVVDNYVAQGTASWYDIAAHGTKTTSGQIYDLYGMTAAHASLPLLTQVKVKNIRTGNSVVVTINDRLDDEQLLIKLSYWAARRLGLDKNPSQVVEVRGK</sequence>
<dbReference type="PANTHER" id="PTHR34183:SF1">
    <property type="entry name" value="ENDOLYTIC PEPTIDOGLYCAN TRANSGLYCOSYLASE RLPA"/>
    <property type="match status" value="1"/>
</dbReference>
<proteinExistence type="predicted"/>
<dbReference type="EMBL" id="LUTY01003094">
    <property type="protein sequence ID" value="OAD18769.1"/>
    <property type="molecule type" value="Genomic_DNA"/>
</dbReference>
<dbReference type="InterPro" id="IPR009009">
    <property type="entry name" value="RlpA-like_DPBB"/>
</dbReference>
<evidence type="ECO:0000259" key="2">
    <source>
        <dbReference type="Pfam" id="PF03330"/>
    </source>
</evidence>
<dbReference type="CDD" id="cd22268">
    <property type="entry name" value="DPBB_RlpA-like"/>
    <property type="match status" value="1"/>
</dbReference>
<dbReference type="AlphaFoldDB" id="A0A176RSS0"/>
<evidence type="ECO:0000256" key="1">
    <source>
        <dbReference type="SAM" id="SignalP"/>
    </source>
</evidence>
<accession>A0A176RSS0</accession>
<dbReference type="Gene3D" id="2.40.40.10">
    <property type="entry name" value="RlpA-like domain"/>
    <property type="match status" value="1"/>
</dbReference>
<dbReference type="Pfam" id="PF03330">
    <property type="entry name" value="DPBB_1"/>
    <property type="match status" value="1"/>
</dbReference>
<feature type="signal peptide" evidence="1">
    <location>
        <begin position="1"/>
        <end position="24"/>
    </location>
</feature>
<dbReference type="GO" id="GO:0009279">
    <property type="term" value="C:cell outer membrane"/>
    <property type="evidence" value="ECO:0007669"/>
    <property type="project" value="TreeGrafter"/>
</dbReference>
<dbReference type="PROSITE" id="PS51257">
    <property type="entry name" value="PROKAR_LIPOPROTEIN"/>
    <property type="match status" value="1"/>
</dbReference>
<evidence type="ECO:0000313" key="4">
    <source>
        <dbReference type="Proteomes" id="UP000076962"/>
    </source>
</evidence>
<gene>
    <name evidence="3" type="ORF">THIOM_005628</name>
</gene>
<organism evidence="3 4">
    <name type="scientific">Candidatus Thiomargarita nelsonii</name>
    <dbReference type="NCBI Taxonomy" id="1003181"/>
    <lineage>
        <taxon>Bacteria</taxon>
        <taxon>Pseudomonadati</taxon>
        <taxon>Pseudomonadota</taxon>
        <taxon>Gammaproteobacteria</taxon>
        <taxon>Thiotrichales</taxon>
        <taxon>Thiotrichaceae</taxon>
        <taxon>Thiomargarita</taxon>
    </lineage>
</organism>
<keyword evidence="3" id="KW-0449">Lipoprotein</keyword>
<dbReference type="Proteomes" id="UP000076962">
    <property type="component" value="Unassembled WGS sequence"/>
</dbReference>